<evidence type="ECO:0000256" key="8">
    <source>
        <dbReference type="PROSITE-ProRule" id="PRU00804"/>
    </source>
</evidence>
<dbReference type="InterPro" id="IPR035979">
    <property type="entry name" value="RBD_domain_sf"/>
</dbReference>
<keyword evidence="8" id="KW-0813">Transport</keyword>
<evidence type="ECO:0000256" key="6">
    <source>
        <dbReference type="ARBA" id="ARBA00029997"/>
    </source>
</evidence>
<evidence type="ECO:0000256" key="4">
    <source>
        <dbReference type="ARBA" id="ARBA00023010"/>
    </source>
</evidence>
<dbReference type="GO" id="GO:0005643">
    <property type="term" value="C:nuclear pore"/>
    <property type="evidence" value="ECO:0007669"/>
    <property type="project" value="UniProtKB-SubCell"/>
</dbReference>
<dbReference type="VEuPathDB" id="VectorBase:GAUT045284"/>
<dbReference type="Gene3D" id="3.30.70.330">
    <property type="match status" value="1"/>
</dbReference>
<reference evidence="10" key="1">
    <citation type="submission" date="2020-05" db="UniProtKB">
        <authorList>
            <consortium name="EnsemblMetazoa"/>
        </authorList>
    </citation>
    <scope>IDENTIFICATION</scope>
    <source>
        <strain evidence="10">TTRI</strain>
    </source>
</reference>
<sequence length="216" mass="23446">MEPMNLGSPGRPATSLYLSLFLMEEPQTPTSPPVSRDLSFGFTNSPFGVTSATQDYSARSALGQKTLFARYQQTPTWGRNASNYIGTPAQNPNTSITGPPSSNAITYAAIEHTAIICRNVVRRISGMQQQQLVNLTGPVRHSLLNNNPSQAMQCEAELRYKGFWVTVYGFPFTAISTILQHFSQCGSIMDTTVSLEKAIDNTSTAAIAGDVKISCQ</sequence>
<accession>A0A1A9VRL5</accession>
<dbReference type="GO" id="GO:0015031">
    <property type="term" value="P:protein transport"/>
    <property type="evidence" value="ECO:0007669"/>
    <property type="project" value="UniProtKB-KW"/>
</dbReference>
<keyword evidence="8" id="KW-0539">Nucleus</keyword>
<dbReference type="GO" id="GO:0003676">
    <property type="term" value="F:nucleic acid binding"/>
    <property type="evidence" value="ECO:0007669"/>
    <property type="project" value="InterPro"/>
</dbReference>
<feature type="domain" description="RRM Nup35-type" evidence="9">
    <location>
        <begin position="159"/>
        <end position="216"/>
    </location>
</feature>
<keyword evidence="5 8" id="KW-0906">Nuclear pore complex</keyword>
<evidence type="ECO:0000256" key="2">
    <source>
        <dbReference type="ARBA" id="ARBA00016439"/>
    </source>
</evidence>
<protein>
    <recommendedName>
        <fullName evidence="2">Nucleoporin NUP35</fullName>
    </recommendedName>
    <alternativeName>
        <fullName evidence="7">35 kDa nucleoporin</fullName>
    </alternativeName>
    <alternativeName>
        <fullName evidence="6">Nucleoporin NUP53</fullName>
    </alternativeName>
</protein>
<dbReference type="Pfam" id="PF05172">
    <property type="entry name" value="RRM_Nup35"/>
    <property type="match status" value="1"/>
</dbReference>
<dbReference type="PROSITE" id="PS51472">
    <property type="entry name" value="RRM_NUP35"/>
    <property type="match status" value="1"/>
</dbReference>
<dbReference type="Proteomes" id="UP000078200">
    <property type="component" value="Unassembled WGS sequence"/>
</dbReference>
<evidence type="ECO:0000313" key="11">
    <source>
        <dbReference type="Proteomes" id="UP000078200"/>
    </source>
</evidence>
<evidence type="ECO:0000256" key="1">
    <source>
        <dbReference type="ARBA" id="ARBA00004567"/>
    </source>
</evidence>
<evidence type="ECO:0000256" key="5">
    <source>
        <dbReference type="ARBA" id="ARBA00023132"/>
    </source>
</evidence>
<comment type="subcellular location">
    <subcellularLocation>
        <location evidence="1">Nucleus</location>
        <location evidence="1">Nuclear pore complex</location>
    </subcellularLocation>
</comment>
<dbReference type="GO" id="GO:0051028">
    <property type="term" value="P:mRNA transport"/>
    <property type="evidence" value="ECO:0007669"/>
    <property type="project" value="UniProtKB-UniRule"/>
</dbReference>
<keyword evidence="8" id="KW-0509">mRNA transport</keyword>
<evidence type="ECO:0000256" key="7">
    <source>
        <dbReference type="ARBA" id="ARBA00030250"/>
    </source>
</evidence>
<keyword evidence="4" id="KW-0811">Translocation</keyword>
<dbReference type="STRING" id="7395.A0A1A9VRL5"/>
<dbReference type="SUPFAM" id="SSF54928">
    <property type="entry name" value="RNA-binding domain, RBD"/>
    <property type="match status" value="1"/>
</dbReference>
<keyword evidence="11" id="KW-1185">Reference proteome</keyword>
<name>A0A1A9VRL5_GLOAU</name>
<dbReference type="InterPro" id="IPR012677">
    <property type="entry name" value="Nucleotide-bd_a/b_plait_sf"/>
</dbReference>
<dbReference type="EnsemblMetazoa" id="GAUT045284-RA">
    <property type="protein sequence ID" value="GAUT045284-PA"/>
    <property type="gene ID" value="GAUT045284"/>
</dbReference>
<evidence type="ECO:0000259" key="9">
    <source>
        <dbReference type="PROSITE" id="PS51472"/>
    </source>
</evidence>
<keyword evidence="3" id="KW-0653">Protein transport</keyword>
<evidence type="ECO:0000256" key="3">
    <source>
        <dbReference type="ARBA" id="ARBA00022927"/>
    </source>
</evidence>
<proteinExistence type="predicted"/>
<organism evidence="10 11">
    <name type="scientific">Glossina austeni</name>
    <name type="common">Savannah tsetse fly</name>
    <dbReference type="NCBI Taxonomy" id="7395"/>
    <lineage>
        <taxon>Eukaryota</taxon>
        <taxon>Metazoa</taxon>
        <taxon>Ecdysozoa</taxon>
        <taxon>Arthropoda</taxon>
        <taxon>Hexapoda</taxon>
        <taxon>Insecta</taxon>
        <taxon>Pterygota</taxon>
        <taxon>Neoptera</taxon>
        <taxon>Endopterygota</taxon>
        <taxon>Diptera</taxon>
        <taxon>Brachycera</taxon>
        <taxon>Muscomorpha</taxon>
        <taxon>Hippoboscoidea</taxon>
        <taxon>Glossinidae</taxon>
        <taxon>Glossina</taxon>
    </lineage>
</organism>
<dbReference type="InterPro" id="IPR007846">
    <property type="entry name" value="RRM_NUP35_dom"/>
</dbReference>
<dbReference type="AlphaFoldDB" id="A0A1A9VRL5"/>
<evidence type="ECO:0000313" key="10">
    <source>
        <dbReference type="EnsemblMetazoa" id="GAUT045284-PA"/>
    </source>
</evidence>